<feature type="region of interest" description="Disordered" evidence="1">
    <location>
        <begin position="266"/>
        <end position="298"/>
    </location>
</feature>
<dbReference type="VEuPathDB" id="VectorBase:SSCA001157"/>
<feature type="compositionally biased region" description="Basic residues" evidence="1">
    <location>
        <begin position="275"/>
        <end position="287"/>
    </location>
</feature>
<evidence type="ECO:0000313" key="3">
    <source>
        <dbReference type="Proteomes" id="UP000616769"/>
    </source>
</evidence>
<protein>
    <submittedName>
        <fullName evidence="2">Uncharacterized protein</fullName>
    </submittedName>
</protein>
<reference evidence="2 3" key="1">
    <citation type="journal article" date="2015" name="Parasit. Vectors">
        <title>Draft genome of the scabies mite.</title>
        <authorList>
            <person name="Rider S.D.Jr."/>
            <person name="Morgan M.S."/>
            <person name="Arlian L.G."/>
        </authorList>
    </citation>
    <scope>NUCLEOTIDE SEQUENCE [LARGE SCALE GENOMIC DNA]</scope>
    <source>
        <strain evidence="2">Arlian Lab</strain>
    </source>
</reference>
<accession>A0A132AH68</accession>
<dbReference type="EMBL" id="JXLN01014102">
    <property type="protein sequence ID" value="KPM09790.1"/>
    <property type="molecule type" value="Genomic_DNA"/>
</dbReference>
<dbReference type="Proteomes" id="UP000616769">
    <property type="component" value="Unassembled WGS sequence"/>
</dbReference>
<comment type="caution">
    <text evidence="2">The sequence shown here is derived from an EMBL/GenBank/DDBJ whole genome shotgun (WGS) entry which is preliminary data.</text>
</comment>
<evidence type="ECO:0000256" key="1">
    <source>
        <dbReference type="SAM" id="MobiDB-lite"/>
    </source>
</evidence>
<proteinExistence type="predicted"/>
<evidence type="ECO:0000313" key="2">
    <source>
        <dbReference type="EMBL" id="KPM09790.1"/>
    </source>
</evidence>
<organism evidence="2 3">
    <name type="scientific">Sarcoptes scabiei</name>
    <name type="common">Itch mite</name>
    <name type="synonym">Acarus scabiei</name>
    <dbReference type="NCBI Taxonomy" id="52283"/>
    <lineage>
        <taxon>Eukaryota</taxon>
        <taxon>Metazoa</taxon>
        <taxon>Ecdysozoa</taxon>
        <taxon>Arthropoda</taxon>
        <taxon>Chelicerata</taxon>
        <taxon>Arachnida</taxon>
        <taxon>Acari</taxon>
        <taxon>Acariformes</taxon>
        <taxon>Sarcoptiformes</taxon>
        <taxon>Astigmata</taxon>
        <taxon>Psoroptidia</taxon>
        <taxon>Sarcoptoidea</taxon>
        <taxon>Sarcoptidae</taxon>
        <taxon>Sarcoptinae</taxon>
        <taxon>Sarcoptes</taxon>
    </lineage>
</organism>
<sequence length="421" mass="49126">MLPSKSPKKLNPIVNAKIIDNYQSKETDRKYEEGHNATHRSLNVHLLRDRFEVKEQNRSRKLSPSIQRPFLKSLELKIRKSCKSPIYLHRCVQRKSAEKLKQNIAVDEKVAIIEGKKIDDSNLKEKFAVKNEKSEAEVSENVQEESYEIRISTSNNDDDNVEHHHFHHRIPSPNGTINTVEYKVVIEEDHIKTPHLDCKGCEQIMNTDLEATNLPITCESFIVYRGNNRVQLGCDHCHQLRLIQLNYKDYLIKRFGVGRFKMAETEAEHRIDDRRHRKNRKKRKSKRIGSEHYGPAIDHESLNDKECFDLSPEAHNSITSSSWTTDIPFVFVADAKNSFDSKSNDHEEMIIVCDKYLEDAVCQQNKIIAKQLKADQNQRKNLSLPMMNPRIESRKHPHLKVLKLPRPVCNNPNYWIEKNKN</sequence>
<name>A0A132AH68_SARSC</name>
<gene>
    <name evidence="2" type="ORF">QR98_0083350</name>
</gene>
<dbReference type="AlphaFoldDB" id="A0A132AH68"/>